<comment type="caution">
    <text evidence="2">The sequence shown here is derived from an EMBL/GenBank/DDBJ whole genome shotgun (WGS) entry which is preliminary data.</text>
</comment>
<name>A0A8S9YUQ8_9TREM</name>
<dbReference type="AlphaFoldDB" id="A0A8S9YUQ8"/>
<proteinExistence type="predicted"/>
<sequence length="137" mass="15142">MYILAFAFSSTFYASRSEILSSFSPWVTSNTSSSKSASNSKTGFDSLQNDTTTILDLVRRIVSTFSTVTSRLQALETQMTRSFPPPTSSKPAVMPAMFRSPARTHEELDEREAELANSQVYDVVVSVTFHFVFTSGS</sequence>
<evidence type="ECO:0000256" key="1">
    <source>
        <dbReference type="SAM" id="MobiDB-lite"/>
    </source>
</evidence>
<organism evidence="2 3">
    <name type="scientific">Paragonimus skrjabini miyazakii</name>
    <dbReference type="NCBI Taxonomy" id="59628"/>
    <lineage>
        <taxon>Eukaryota</taxon>
        <taxon>Metazoa</taxon>
        <taxon>Spiralia</taxon>
        <taxon>Lophotrochozoa</taxon>
        <taxon>Platyhelminthes</taxon>
        <taxon>Trematoda</taxon>
        <taxon>Digenea</taxon>
        <taxon>Plagiorchiida</taxon>
        <taxon>Troglotremata</taxon>
        <taxon>Troglotrematidae</taxon>
        <taxon>Paragonimus</taxon>
    </lineage>
</organism>
<evidence type="ECO:0000313" key="3">
    <source>
        <dbReference type="Proteomes" id="UP000822476"/>
    </source>
</evidence>
<feature type="region of interest" description="Disordered" evidence="1">
    <location>
        <begin position="26"/>
        <end position="47"/>
    </location>
</feature>
<accession>A0A8S9YUQ8</accession>
<feature type="compositionally biased region" description="Low complexity" evidence="1">
    <location>
        <begin position="26"/>
        <end position="40"/>
    </location>
</feature>
<keyword evidence="3" id="KW-1185">Reference proteome</keyword>
<gene>
    <name evidence="2" type="ORF">EG68_04198</name>
</gene>
<protein>
    <submittedName>
        <fullName evidence="2">Uncharacterized protein</fullName>
    </submittedName>
</protein>
<evidence type="ECO:0000313" key="2">
    <source>
        <dbReference type="EMBL" id="KAF7258422.1"/>
    </source>
</evidence>
<dbReference type="EMBL" id="JTDE01001730">
    <property type="protein sequence ID" value="KAF7258422.1"/>
    <property type="molecule type" value="Genomic_DNA"/>
</dbReference>
<reference evidence="2" key="1">
    <citation type="submission" date="2019-07" db="EMBL/GenBank/DDBJ databases">
        <title>Annotation for the trematode Paragonimus miyazaki's.</title>
        <authorList>
            <person name="Choi Y.-J."/>
        </authorList>
    </citation>
    <scope>NUCLEOTIDE SEQUENCE</scope>
    <source>
        <strain evidence="2">Japan</strain>
    </source>
</reference>
<dbReference type="Proteomes" id="UP000822476">
    <property type="component" value="Unassembled WGS sequence"/>
</dbReference>